<feature type="region of interest" description="Disordered" evidence="1">
    <location>
        <begin position="92"/>
        <end position="254"/>
    </location>
</feature>
<dbReference type="Proteomes" id="UP000027439">
    <property type="component" value="Unassembled WGS sequence"/>
</dbReference>
<dbReference type="AlphaFoldDB" id="A0A069NY82"/>
<sequence length="414" mass="45076">MALATRCPHCETVFRLDPYLVAPHDGRVRCGHCQEVFDAAHHTFELPDDAAAADEPQHATIVDDEVAVGPSTFTAPAPEADKEPPTLVVPRTLELGKRASVEPPAPRVEDDDPTIHAKPPAFAAAPSRPARKDAANESAVQPPVDDRRKPFVRVSAPPDDRPPPTPTRPETPPARFVNSVDDRAEPFIGPDHRESDAPPPRPAPPVEPASSWHDDEEPRFGARPPAPGAAHAPSANEAFPVTREPRPASQPPRRGRKAVQIAGYLLAAVLALLLLMQLAWWQREAVMVYMPGTRALYSAICTEVGCTFSPPRYVAGLQIESSGLRQVDGPHKLELKLMLRNRADVPLAYPALELTLLDDKSDVAIRRVLWPQDYARPGTIFAIGLPPQSAQPVVVRLDTGDAVAANYRVQVFYP</sequence>
<feature type="compositionally biased region" description="Basic and acidic residues" evidence="1">
    <location>
        <begin position="180"/>
        <end position="196"/>
    </location>
</feature>
<feature type="transmembrane region" description="Helical" evidence="2">
    <location>
        <begin position="261"/>
        <end position="281"/>
    </location>
</feature>
<gene>
    <name evidence="5" type="ORF">BG57_08390</name>
    <name evidence="4" type="ORF">GCM10010985_50980</name>
</gene>
<evidence type="ECO:0000313" key="5">
    <source>
        <dbReference type="EMBL" id="KDR33335.1"/>
    </source>
</evidence>
<feature type="compositionally biased region" description="Pro residues" evidence="1">
    <location>
        <begin position="163"/>
        <end position="172"/>
    </location>
</feature>
<dbReference type="InterPro" id="IPR021834">
    <property type="entry name" value="DUF3426"/>
</dbReference>
<feature type="compositionally biased region" description="Low complexity" evidence="1">
    <location>
        <begin position="228"/>
        <end position="238"/>
    </location>
</feature>
<dbReference type="eggNOG" id="ENOG5030T5U">
    <property type="taxonomic scope" value="Bacteria"/>
</dbReference>
<evidence type="ECO:0000256" key="2">
    <source>
        <dbReference type="SAM" id="Phobius"/>
    </source>
</evidence>
<reference evidence="4" key="4">
    <citation type="submission" date="2024-05" db="EMBL/GenBank/DDBJ databases">
        <authorList>
            <person name="Sun Q."/>
            <person name="Zhou Y."/>
        </authorList>
    </citation>
    <scope>NUCLEOTIDE SEQUENCE</scope>
    <source>
        <strain evidence="4">CGMCC 1.11013</strain>
    </source>
</reference>
<name>A0A069NY82_9BURK</name>
<comment type="caution">
    <text evidence="5">The sequence shown here is derived from an EMBL/GenBank/DDBJ whole genome shotgun (WGS) entry which is preliminary data.</text>
</comment>
<reference evidence="5 6" key="2">
    <citation type="submission" date="2014-03" db="EMBL/GenBank/DDBJ databases">
        <title>Draft Genome Sequences of Four Burkholderia Strains.</title>
        <authorList>
            <person name="Liu X.Y."/>
            <person name="Li C.X."/>
            <person name="Xu J.H."/>
        </authorList>
    </citation>
    <scope>NUCLEOTIDE SEQUENCE [LARGE SCALE GENOMIC DNA]</scope>
    <source>
        <strain evidence="5 6">R27</strain>
    </source>
</reference>
<dbReference type="EMBL" id="BMEG01000011">
    <property type="protein sequence ID" value="GGD90165.1"/>
    <property type="molecule type" value="Genomic_DNA"/>
</dbReference>
<feature type="domain" description="Zinc finger/thioredoxin putative" evidence="3">
    <location>
        <begin position="3"/>
        <end position="39"/>
    </location>
</feature>
<dbReference type="STRING" id="1071679.BG57_08390"/>
<evidence type="ECO:0000313" key="6">
    <source>
        <dbReference type="Proteomes" id="UP000027439"/>
    </source>
</evidence>
<evidence type="ECO:0000259" key="3">
    <source>
        <dbReference type="Pfam" id="PF13719"/>
    </source>
</evidence>
<dbReference type="NCBIfam" id="TIGR02098">
    <property type="entry name" value="MJ0042_CXXC"/>
    <property type="match status" value="1"/>
</dbReference>
<dbReference type="Pfam" id="PF13719">
    <property type="entry name" value="Zn_ribbon_5"/>
    <property type="match status" value="1"/>
</dbReference>
<feature type="compositionally biased region" description="Pro residues" evidence="1">
    <location>
        <begin position="197"/>
        <end position="207"/>
    </location>
</feature>
<organism evidence="5 6">
    <name type="scientific">Caballeronia grimmiae</name>
    <dbReference type="NCBI Taxonomy" id="1071679"/>
    <lineage>
        <taxon>Bacteria</taxon>
        <taxon>Pseudomonadati</taxon>
        <taxon>Pseudomonadota</taxon>
        <taxon>Betaproteobacteria</taxon>
        <taxon>Burkholderiales</taxon>
        <taxon>Burkholderiaceae</taxon>
        <taxon>Caballeronia</taxon>
    </lineage>
</organism>
<reference evidence="7" key="3">
    <citation type="journal article" date="2019" name="Int. J. Syst. Evol. Microbiol.">
        <title>The Global Catalogue of Microorganisms (GCM) 10K type strain sequencing project: providing services to taxonomists for standard genome sequencing and annotation.</title>
        <authorList>
            <consortium name="The Broad Institute Genomics Platform"/>
            <consortium name="The Broad Institute Genome Sequencing Center for Infectious Disease"/>
            <person name="Wu L."/>
            <person name="Ma J."/>
        </authorList>
    </citation>
    <scope>NUCLEOTIDE SEQUENCE [LARGE SCALE GENOMIC DNA]</scope>
    <source>
        <strain evidence="7">CGMCC 1.11013</strain>
    </source>
</reference>
<dbReference type="EMBL" id="JFHE01000017">
    <property type="protein sequence ID" value="KDR33335.1"/>
    <property type="molecule type" value="Genomic_DNA"/>
</dbReference>
<keyword evidence="2" id="KW-0472">Membrane</keyword>
<evidence type="ECO:0000313" key="7">
    <source>
        <dbReference type="Proteomes" id="UP000597138"/>
    </source>
</evidence>
<reference evidence="4" key="1">
    <citation type="journal article" date="2014" name="Int. J. Syst. Evol. Microbiol.">
        <title>Complete genome of a new Firmicutes species belonging to the dominant human colonic microbiota ('Ruminococcus bicirculans') reveals two chromosomes and a selective capacity to utilize plant glucans.</title>
        <authorList>
            <consortium name="NISC Comparative Sequencing Program"/>
            <person name="Wegmann U."/>
            <person name="Louis P."/>
            <person name="Goesmann A."/>
            <person name="Henrissat B."/>
            <person name="Duncan S.H."/>
            <person name="Flint H.J."/>
        </authorList>
    </citation>
    <scope>NUCLEOTIDE SEQUENCE</scope>
    <source>
        <strain evidence="4">CGMCC 1.11013</strain>
    </source>
</reference>
<evidence type="ECO:0000256" key="1">
    <source>
        <dbReference type="SAM" id="MobiDB-lite"/>
    </source>
</evidence>
<dbReference type="Proteomes" id="UP000597138">
    <property type="component" value="Unassembled WGS sequence"/>
</dbReference>
<protein>
    <recommendedName>
        <fullName evidence="3">Zinc finger/thioredoxin putative domain-containing protein</fullName>
    </recommendedName>
</protein>
<keyword evidence="7" id="KW-1185">Reference proteome</keyword>
<evidence type="ECO:0000313" key="4">
    <source>
        <dbReference type="EMBL" id="GGD90165.1"/>
    </source>
</evidence>
<dbReference type="Pfam" id="PF11906">
    <property type="entry name" value="DUF3426"/>
    <property type="match status" value="1"/>
</dbReference>
<feature type="compositionally biased region" description="Low complexity" evidence="1">
    <location>
        <begin position="117"/>
        <end position="128"/>
    </location>
</feature>
<dbReference type="OrthoDB" id="5294582at2"/>
<accession>A0A069NY82</accession>
<keyword evidence="2" id="KW-0812">Transmembrane</keyword>
<dbReference type="RefSeq" id="WP_035966796.1">
    <property type="nucleotide sequence ID" value="NZ_BMEG01000011.1"/>
</dbReference>
<keyword evidence="2" id="KW-1133">Transmembrane helix</keyword>
<proteinExistence type="predicted"/>
<dbReference type="InterPro" id="IPR011723">
    <property type="entry name" value="Znf/thioredoxin_put"/>
</dbReference>